<organism evidence="1 2">
    <name type="scientific">Kibdelosporangium banguiense</name>
    <dbReference type="NCBI Taxonomy" id="1365924"/>
    <lineage>
        <taxon>Bacteria</taxon>
        <taxon>Bacillati</taxon>
        <taxon>Actinomycetota</taxon>
        <taxon>Actinomycetes</taxon>
        <taxon>Pseudonocardiales</taxon>
        <taxon>Pseudonocardiaceae</taxon>
        <taxon>Kibdelosporangium</taxon>
    </lineage>
</organism>
<dbReference type="Proteomes" id="UP001519332">
    <property type="component" value="Unassembled WGS sequence"/>
</dbReference>
<proteinExistence type="predicted"/>
<gene>
    <name evidence="1" type="ORF">JOF56_007435</name>
</gene>
<sequence length="150" mass="16682">MIRDYMLALLSAPMSTEDSTARFETGSVPLWHNNLVRWLHEARAMDHSLDFTVSNRGTRPGLLSLRIHRPLVANVTVALVTDPSAIPQTIEEDLLVVLFCCPQWLVDPQDDPDVLVLEPRWSAALLLDDATPLFWGVSAAEQAPSVLDAR</sequence>
<protein>
    <submittedName>
        <fullName evidence="1">Uncharacterized protein</fullName>
    </submittedName>
</protein>
<comment type="caution">
    <text evidence="1">The sequence shown here is derived from an EMBL/GenBank/DDBJ whole genome shotgun (WGS) entry which is preliminary data.</text>
</comment>
<dbReference type="EMBL" id="JAGINW010000001">
    <property type="protein sequence ID" value="MBP2327050.1"/>
    <property type="molecule type" value="Genomic_DNA"/>
</dbReference>
<evidence type="ECO:0000313" key="2">
    <source>
        <dbReference type="Proteomes" id="UP001519332"/>
    </source>
</evidence>
<reference evidence="1 2" key="1">
    <citation type="submission" date="2021-03" db="EMBL/GenBank/DDBJ databases">
        <title>Sequencing the genomes of 1000 actinobacteria strains.</title>
        <authorList>
            <person name="Klenk H.-P."/>
        </authorList>
    </citation>
    <scope>NUCLEOTIDE SEQUENCE [LARGE SCALE GENOMIC DNA]</scope>
    <source>
        <strain evidence="1 2">DSM 46670</strain>
    </source>
</reference>
<dbReference type="RefSeq" id="WP_209644048.1">
    <property type="nucleotide sequence ID" value="NZ_JAGINW010000001.1"/>
</dbReference>
<keyword evidence="2" id="KW-1185">Reference proteome</keyword>
<evidence type="ECO:0000313" key="1">
    <source>
        <dbReference type="EMBL" id="MBP2327050.1"/>
    </source>
</evidence>
<accession>A0ABS4TSW1</accession>
<name>A0ABS4TSW1_9PSEU</name>